<dbReference type="NCBIfam" id="TIGR04052">
    <property type="entry name" value="MbnP_like_WxW"/>
    <property type="match status" value="1"/>
</dbReference>
<dbReference type="RefSeq" id="WP_200379407.1">
    <property type="nucleotide sequence ID" value="NZ_NRRU01000072.1"/>
</dbReference>
<feature type="signal peptide" evidence="1">
    <location>
        <begin position="1"/>
        <end position="26"/>
    </location>
</feature>
<accession>A0ABS1DY43</accession>
<evidence type="ECO:0000259" key="2">
    <source>
        <dbReference type="Pfam" id="PF20243"/>
    </source>
</evidence>
<protein>
    <submittedName>
        <fullName evidence="3">Metallo-mystery pair system four-Cys motif protein</fullName>
    </submittedName>
</protein>
<sequence length="298" mass="30724">MAGKRPTPIALLALLALLAAVAGSVAAEPVAIDFRLAAAGKPFDCAAEARPLGRAATPVRLRDARLYLHGFALLKADGSAVPLRLADDDWQAHGVALIDFEDGSGGCTGGSAGVHTRVLGDAPAGDYTGLAFVVGVPLQALDGQGRRVVLNHSNPELAPPPLDSQAMAWNWQAGRKFVKIEVLPEGGVRRAGDTVRVWTLHLGSTGCQGDVLAGSVACRQPNLVTVRLDGFDPARQQVELNLDALVADADLGRDAGGSAGCMSAPDDPECPALFAAFGLAPRPGAAAPVQRVFRGVAR</sequence>
<comment type="caution">
    <text evidence="3">The sequence shown here is derived from an EMBL/GenBank/DDBJ whole genome shotgun (WGS) entry which is preliminary data.</text>
</comment>
<proteinExistence type="predicted"/>
<name>A0ABS1DY43_RUBGE</name>
<evidence type="ECO:0000313" key="4">
    <source>
        <dbReference type="Proteomes" id="UP001041814"/>
    </source>
</evidence>
<feature type="domain" description="Copper-binding protein MbnP-like" evidence="2">
    <location>
        <begin position="28"/>
        <end position="262"/>
    </location>
</feature>
<dbReference type="Proteomes" id="UP001041814">
    <property type="component" value="Unassembled WGS sequence"/>
</dbReference>
<reference evidence="3" key="1">
    <citation type="submission" date="2017-08" db="EMBL/GenBank/DDBJ databases">
        <authorList>
            <person name="Imhoff J.F."/>
            <person name="Rahn T."/>
            <person name="Kuenzel S."/>
            <person name="Neulinger S.C."/>
        </authorList>
    </citation>
    <scope>NUCLEOTIDE SEQUENCE</scope>
    <source>
        <strain evidence="3">IM 151</strain>
    </source>
</reference>
<feature type="chain" id="PRO_5045486004" evidence="1">
    <location>
        <begin position="27"/>
        <end position="298"/>
    </location>
</feature>
<dbReference type="Pfam" id="PF20243">
    <property type="entry name" value="MbnP"/>
    <property type="match status" value="1"/>
</dbReference>
<keyword evidence="4" id="KW-1185">Reference proteome</keyword>
<evidence type="ECO:0000313" key="3">
    <source>
        <dbReference type="EMBL" id="MBK1714580.1"/>
    </source>
</evidence>
<gene>
    <name evidence="3" type="ORF">CKO43_17565</name>
</gene>
<dbReference type="InterPro" id="IPR046863">
    <property type="entry name" value="MbnP-like_dom"/>
</dbReference>
<dbReference type="EMBL" id="NRRU01000072">
    <property type="protein sequence ID" value="MBK1714580.1"/>
    <property type="molecule type" value="Genomic_DNA"/>
</dbReference>
<reference evidence="3" key="2">
    <citation type="journal article" date="2020" name="Microorganisms">
        <title>Osmotic Adaptation and Compatible Solute Biosynthesis of Phototrophic Bacteria as Revealed from Genome Analyses.</title>
        <authorList>
            <person name="Imhoff J.F."/>
            <person name="Rahn T."/>
            <person name="Kunzel S."/>
            <person name="Keller A."/>
            <person name="Neulinger S.C."/>
        </authorList>
    </citation>
    <scope>NUCLEOTIDE SEQUENCE</scope>
    <source>
        <strain evidence="3">IM 151</strain>
    </source>
</reference>
<evidence type="ECO:0000256" key="1">
    <source>
        <dbReference type="SAM" id="SignalP"/>
    </source>
</evidence>
<organism evidence="3 4">
    <name type="scientific">Rubrivivax gelatinosus</name>
    <name type="common">Rhodocyclus gelatinosus</name>
    <name type="synonym">Rhodopseudomonas gelatinosa</name>
    <dbReference type="NCBI Taxonomy" id="28068"/>
    <lineage>
        <taxon>Bacteria</taxon>
        <taxon>Pseudomonadati</taxon>
        <taxon>Pseudomonadota</taxon>
        <taxon>Betaproteobacteria</taxon>
        <taxon>Burkholderiales</taxon>
        <taxon>Sphaerotilaceae</taxon>
        <taxon>Rubrivivax</taxon>
    </lineage>
</organism>
<keyword evidence="1" id="KW-0732">Signal</keyword>
<dbReference type="InterPro" id="IPR023977">
    <property type="entry name" value="MbnP-like"/>
</dbReference>